<protein>
    <submittedName>
        <fullName evidence="1">Piso0_005475 protein</fullName>
    </submittedName>
</protein>
<dbReference type="OMA" id="YAHCNIG"/>
<gene>
    <name evidence="1" type="primary">Piso0_005475</name>
    <name evidence="1" type="ORF">GNLVRS01_PISO0M15500g</name>
</gene>
<accession>G8Y571</accession>
<dbReference type="AlphaFoldDB" id="G8Y571"/>
<dbReference type="InParanoid" id="G8Y571"/>
<reference evidence="1 2" key="1">
    <citation type="journal article" date="2012" name="G3 (Bethesda)">
        <title>Pichia sorbitophila, an interspecies yeast hybrid reveals early steps of genome resolution following polyploidization.</title>
        <authorList>
            <person name="Leh Louis V."/>
            <person name="Despons L."/>
            <person name="Friedrich A."/>
            <person name="Martin T."/>
            <person name="Durrens P."/>
            <person name="Casaregola S."/>
            <person name="Neuveglise C."/>
            <person name="Fairhead C."/>
            <person name="Marck C."/>
            <person name="Cruz J.A."/>
            <person name="Straub M.L."/>
            <person name="Kugler V."/>
            <person name="Sacerdot C."/>
            <person name="Uzunov Z."/>
            <person name="Thierry A."/>
            <person name="Weiss S."/>
            <person name="Bleykasten C."/>
            <person name="De Montigny J."/>
            <person name="Jacques N."/>
            <person name="Jung P."/>
            <person name="Lemaire M."/>
            <person name="Mallet S."/>
            <person name="Morel G."/>
            <person name="Richard G.F."/>
            <person name="Sarkar A."/>
            <person name="Savel G."/>
            <person name="Schacherer J."/>
            <person name="Seret M.L."/>
            <person name="Talla E."/>
            <person name="Samson G."/>
            <person name="Jubin C."/>
            <person name="Poulain J."/>
            <person name="Vacherie B."/>
            <person name="Barbe V."/>
            <person name="Pelletier E."/>
            <person name="Sherman D.J."/>
            <person name="Westhof E."/>
            <person name="Weissenbach J."/>
            <person name="Baret P.V."/>
            <person name="Wincker P."/>
            <person name="Gaillardin C."/>
            <person name="Dujon B."/>
            <person name="Souciet J.L."/>
        </authorList>
    </citation>
    <scope>NUCLEOTIDE SEQUENCE [LARGE SCALE GENOMIC DNA]</scope>
    <source>
        <strain evidence="2">ATCC MYA-4447 / BCRC 22081 / CBS 7064 / NBRC 10061 / NRRL Y-12695</strain>
    </source>
</reference>
<organism evidence="1 2">
    <name type="scientific">Pichia sorbitophila (strain ATCC MYA-4447 / BCRC 22081 / CBS 7064 / NBRC 10061 / NRRL Y-12695)</name>
    <name type="common">Hybrid yeast</name>
    <dbReference type="NCBI Taxonomy" id="559304"/>
    <lineage>
        <taxon>Eukaryota</taxon>
        <taxon>Fungi</taxon>
        <taxon>Dikarya</taxon>
        <taxon>Ascomycota</taxon>
        <taxon>Saccharomycotina</taxon>
        <taxon>Pichiomycetes</taxon>
        <taxon>Debaryomycetaceae</taxon>
        <taxon>Millerozyma</taxon>
    </lineage>
</organism>
<dbReference type="STRING" id="559304.G8Y571"/>
<sequence>MSLHSDIHGSHELQKRMITEESLRRSSSQPIYLSAVEIIGGEGYSSDFFRKLIYPLTDSSDYTLKELVKRVESVQDRFVKTDAFRDVNSSIHTDFKTIPPENVKNYNKDKSIPTKVLFDVDSFNLNGGTGFLNVNNEDALAVNFNYLNNNFYGNAELVNIGVDYSPYAPNQHLLANAKFLANLNDPSYKFLVDVFNTHQNNKSWQKAAERSLGGLIGLQYANKVKNLHALTGVSLVKRSLYDIEEEAPESLRAFANDSLKSSIVTQLAYSNTAFLNSITKNFPTDGYTFALSNEISANQGQTDSKQDKWFSKTTLALNLYKSFWNKNFTLHLSNNIGGVYDPSKSGIHVSDKFYLGGCNSFKGFSKSAVNTSGGLQFYKVALNFYAKLPSAIYTSHLKPATNTPSFEDGQGYEANPLRLYASLASGNVSDDLLSDNTHAGCFAVGIKYINDWANFDIGYNFAQRFGSDSQQGIKDGFQLSVSIGGSSRYT</sequence>
<name>G8Y571_PICSO</name>
<evidence type="ECO:0000313" key="1">
    <source>
        <dbReference type="EMBL" id="CCE85839.1"/>
    </source>
</evidence>
<evidence type="ECO:0000313" key="2">
    <source>
        <dbReference type="Proteomes" id="UP000005222"/>
    </source>
</evidence>
<dbReference type="eggNOG" id="KOG2602">
    <property type="taxonomic scope" value="Eukaryota"/>
</dbReference>
<dbReference type="Gene3D" id="2.40.160.50">
    <property type="entry name" value="membrane protein fhac: a member of the omp85/tpsb transporter family"/>
    <property type="match status" value="1"/>
</dbReference>
<dbReference type="GO" id="GO:0019867">
    <property type="term" value="C:outer membrane"/>
    <property type="evidence" value="ECO:0007669"/>
    <property type="project" value="InterPro"/>
</dbReference>
<dbReference type="Proteomes" id="UP000005222">
    <property type="component" value="Chromosome M"/>
</dbReference>
<dbReference type="HOGENOM" id="CLU_556813_0_0_1"/>
<keyword evidence="2" id="KW-1185">Reference proteome</keyword>
<proteinExistence type="predicted"/>
<dbReference type="EMBL" id="FO082047">
    <property type="protein sequence ID" value="CCE85839.1"/>
    <property type="molecule type" value="Genomic_DNA"/>
</dbReference>
<dbReference type="OrthoDB" id="1724197at2759"/>